<evidence type="ECO:0000256" key="5">
    <source>
        <dbReference type="ARBA" id="ARBA00022729"/>
    </source>
</evidence>
<evidence type="ECO:0000259" key="13">
    <source>
        <dbReference type="Pfam" id="PF02225"/>
    </source>
</evidence>
<keyword evidence="6 10" id="KW-0378">Hydrolase</keyword>
<feature type="region of interest" description="Disordered" evidence="11">
    <location>
        <begin position="157"/>
        <end position="179"/>
    </location>
</feature>
<keyword evidence="5" id="KW-0732">Signal</keyword>
<feature type="domain" description="Subtilisin-like protease fibronectin type-III" evidence="15">
    <location>
        <begin position="620"/>
        <end position="717"/>
    </location>
</feature>
<dbReference type="InterPro" id="IPR023827">
    <property type="entry name" value="Peptidase_S8_Asp-AS"/>
</dbReference>
<dbReference type="PRINTS" id="PR00723">
    <property type="entry name" value="SUBTILISIN"/>
</dbReference>
<evidence type="ECO:0000256" key="11">
    <source>
        <dbReference type="SAM" id="MobiDB-lite"/>
    </source>
</evidence>
<dbReference type="InterPro" id="IPR003137">
    <property type="entry name" value="PA_domain"/>
</dbReference>
<evidence type="ECO:0000256" key="6">
    <source>
        <dbReference type="ARBA" id="ARBA00022801"/>
    </source>
</evidence>
<dbReference type="STRING" id="337451.A0A443PYN2"/>
<dbReference type="GO" id="GO:0006508">
    <property type="term" value="P:proteolysis"/>
    <property type="evidence" value="ECO:0007669"/>
    <property type="project" value="UniProtKB-KW"/>
</dbReference>
<sequence>MPTLFSSHQHWYTSTLASLPQSPHPTNILYSYDHAVHGFAARLTPSQAAALRDLPGIISVLPERVHQLATTHSPNFLGLSDKKPGLWVNSDYASDIVIGVLDSGIWPEHRSFSDAGLSPVPSTWKGACETTGNVTCNKKLIGAKAFYKGYEEDLGEKMDESKESRSPRDINGHGTHTSSTAAGAAVKGAVFYNLAMGEARGVATKARIAAYKICWLGGCFDSDILAAIDQAIADGVHIISFSISFNPPAPDYHTDSISIGSFWAIQKGVLFVAAAGNDGPAPYTVMNVAPWILTVGASTIDREFPADVVLGDGRVFQGVSLYDGNPLGPSNFSLFYGADYKSKICEATYLHSSDVAGKIVVCDNNNGQGNLEKGNAVKNAGGVGMILVNTLETGEILSAQSHLIPATMVGKTAGDEIRKYIQSGTNPTATILFLGTVIGATPASPKIAAFSSRGPKYLTPEILKPDVVAPGANILASWTGARSPTGLDFDNRRVEFNIESGSSMACPHVSGVAALLRQAHPSFSPAALKSAIMTTAYNVDNSGESLKDIGTGAESTPFIHGSGHVDPNNAQNPGLVYDLKPADYIDFLCSIGYDESKMVLFVKGQGGVDCSKSALASPGDLNYPSFSVMFSSDSDVVSHRRVVTNVGASVGAVYEAKIIAPESVKITVSPSRLVFSEQNTSLSYVIKFSSVPGSGVMPSFGSITWSDGSHFVRSPMAFSWLSSST</sequence>
<dbReference type="CDD" id="cd02120">
    <property type="entry name" value="PA_subtilisin_like"/>
    <property type="match status" value="1"/>
</dbReference>
<dbReference type="Gene3D" id="3.40.50.200">
    <property type="entry name" value="Peptidase S8/S53 domain"/>
    <property type="match status" value="1"/>
</dbReference>
<evidence type="ECO:0000259" key="12">
    <source>
        <dbReference type="Pfam" id="PF00082"/>
    </source>
</evidence>
<organism evidence="16 17">
    <name type="scientific">Cinnamomum micranthum f. kanehirae</name>
    <dbReference type="NCBI Taxonomy" id="337451"/>
    <lineage>
        <taxon>Eukaryota</taxon>
        <taxon>Viridiplantae</taxon>
        <taxon>Streptophyta</taxon>
        <taxon>Embryophyta</taxon>
        <taxon>Tracheophyta</taxon>
        <taxon>Spermatophyta</taxon>
        <taxon>Magnoliopsida</taxon>
        <taxon>Magnoliidae</taxon>
        <taxon>Laurales</taxon>
        <taxon>Lauraceae</taxon>
        <taxon>Cinnamomum</taxon>
    </lineage>
</organism>
<feature type="active site" description="Charge relay system" evidence="9 10">
    <location>
        <position position="173"/>
    </location>
</feature>
<keyword evidence="7 10" id="KW-0720">Serine protease</keyword>
<dbReference type="GO" id="GO:0005576">
    <property type="term" value="C:extracellular region"/>
    <property type="evidence" value="ECO:0007669"/>
    <property type="project" value="UniProtKB-SubCell"/>
</dbReference>
<evidence type="ECO:0000313" key="16">
    <source>
        <dbReference type="EMBL" id="RWR95883.1"/>
    </source>
</evidence>
<dbReference type="InterPro" id="IPR000209">
    <property type="entry name" value="Peptidase_S8/S53_dom"/>
</dbReference>
<gene>
    <name evidence="16" type="ORF">CKAN_02524300</name>
</gene>
<dbReference type="Gene3D" id="3.30.70.80">
    <property type="entry name" value="Peptidase S8 propeptide/proteinase inhibitor I9"/>
    <property type="match status" value="1"/>
</dbReference>
<dbReference type="Pfam" id="PF17766">
    <property type="entry name" value="fn3_6"/>
    <property type="match status" value="1"/>
</dbReference>
<evidence type="ECO:0000259" key="14">
    <source>
        <dbReference type="Pfam" id="PF05922"/>
    </source>
</evidence>
<dbReference type="OrthoDB" id="206201at2759"/>
<comment type="similarity">
    <text evidence="2 10">Belongs to the peptidase S8 family.</text>
</comment>
<accession>A0A443PYN2</accession>
<evidence type="ECO:0000256" key="2">
    <source>
        <dbReference type="ARBA" id="ARBA00011073"/>
    </source>
</evidence>
<keyword evidence="17" id="KW-1185">Reference proteome</keyword>
<evidence type="ECO:0000256" key="3">
    <source>
        <dbReference type="ARBA" id="ARBA00022525"/>
    </source>
</evidence>
<dbReference type="Pfam" id="PF02225">
    <property type="entry name" value="PA"/>
    <property type="match status" value="1"/>
</dbReference>
<evidence type="ECO:0000256" key="7">
    <source>
        <dbReference type="ARBA" id="ARBA00022825"/>
    </source>
</evidence>
<reference evidence="16 17" key="1">
    <citation type="journal article" date="2019" name="Nat. Plants">
        <title>Stout camphor tree genome fills gaps in understanding of flowering plant genome evolution.</title>
        <authorList>
            <person name="Chaw S.M."/>
            <person name="Liu Y.C."/>
            <person name="Wu Y.W."/>
            <person name="Wang H.Y."/>
            <person name="Lin C.I."/>
            <person name="Wu C.S."/>
            <person name="Ke H.M."/>
            <person name="Chang L.Y."/>
            <person name="Hsu C.Y."/>
            <person name="Yang H.T."/>
            <person name="Sudianto E."/>
            <person name="Hsu M.H."/>
            <person name="Wu K.P."/>
            <person name="Wang L.N."/>
            <person name="Leebens-Mack J.H."/>
            <person name="Tsai I.J."/>
        </authorList>
    </citation>
    <scope>NUCLEOTIDE SEQUENCE [LARGE SCALE GENOMIC DNA]</scope>
    <source>
        <strain evidence="17">cv. Chaw 1501</strain>
        <tissue evidence="16">Young leaves</tissue>
    </source>
</reference>
<dbReference type="InterPro" id="IPR045051">
    <property type="entry name" value="SBT"/>
</dbReference>
<feature type="domain" description="Inhibitor I9" evidence="14">
    <location>
        <begin position="5"/>
        <end position="68"/>
    </location>
</feature>
<dbReference type="Pfam" id="PF00082">
    <property type="entry name" value="Peptidase_S8"/>
    <property type="match status" value="1"/>
</dbReference>
<feature type="active site" description="Charge relay system" evidence="9 10">
    <location>
        <position position="102"/>
    </location>
</feature>
<dbReference type="Proteomes" id="UP000283530">
    <property type="component" value="Unassembled WGS sequence"/>
</dbReference>
<evidence type="ECO:0000256" key="8">
    <source>
        <dbReference type="ARBA" id="ARBA00023180"/>
    </source>
</evidence>
<dbReference type="FunFam" id="3.40.50.200:FF:000006">
    <property type="entry name" value="Subtilisin-like protease SBT1.5"/>
    <property type="match status" value="1"/>
</dbReference>
<dbReference type="InterPro" id="IPR037045">
    <property type="entry name" value="S8pro/Inhibitor_I9_sf"/>
</dbReference>
<dbReference type="EMBL" id="QPKB01000011">
    <property type="protein sequence ID" value="RWR95883.1"/>
    <property type="molecule type" value="Genomic_DNA"/>
</dbReference>
<evidence type="ECO:0000256" key="9">
    <source>
        <dbReference type="PIRSR" id="PIRSR615500-1"/>
    </source>
</evidence>
<dbReference type="InterPro" id="IPR041469">
    <property type="entry name" value="Subtilisin-like_FN3"/>
</dbReference>
<dbReference type="Gene3D" id="2.60.40.2310">
    <property type="match status" value="1"/>
</dbReference>
<evidence type="ECO:0000256" key="10">
    <source>
        <dbReference type="PROSITE-ProRule" id="PRU01240"/>
    </source>
</evidence>
<dbReference type="PROSITE" id="PS51892">
    <property type="entry name" value="SUBTILASE"/>
    <property type="match status" value="1"/>
</dbReference>
<comment type="caution">
    <text evidence="16">The sequence shown here is derived from an EMBL/GenBank/DDBJ whole genome shotgun (WGS) entry which is preliminary data.</text>
</comment>
<proteinExistence type="inferred from homology"/>
<dbReference type="CDD" id="cd04852">
    <property type="entry name" value="Peptidases_S8_3"/>
    <property type="match status" value="1"/>
</dbReference>
<feature type="active site" description="Charge relay system" evidence="9 10">
    <location>
        <position position="503"/>
    </location>
</feature>
<comment type="subcellular location">
    <subcellularLocation>
        <location evidence="1">Secreted</location>
    </subcellularLocation>
</comment>
<keyword evidence="3" id="KW-0964">Secreted</keyword>
<dbReference type="FunFam" id="3.30.70.80:FF:000003">
    <property type="entry name" value="Subtilisin-like protease SBT1.9"/>
    <property type="match status" value="1"/>
</dbReference>
<dbReference type="InterPro" id="IPR015500">
    <property type="entry name" value="Peptidase_S8_subtilisin-rel"/>
</dbReference>
<evidence type="ECO:0000313" key="17">
    <source>
        <dbReference type="Proteomes" id="UP000283530"/>
    </source>
</evidence>
<keyword evidence="4 10" id="KW-0645">Protease</keyword>
<dbReference type="GO" id="GO:0048731">
    <property type="term" value="P:system development"/>
    <property type="evidence" value="ECO:0007669"/>
    <property type="project" value="UniProtKB-ARBA"/>
</dbReference>
<dbReference type="SUPFAM" id="SSF52743">
    <property type="entry name" value="Subtilisin-like"/>
    <property type="match status" value="1"/>
</dbReference>
<feature type="compositionally biased region" description="Basic and acidic residues" evidence="11">
    <location>
        <begin position="157"/>
        <end position="171"/>
    </location>
</feature>
<dbReference type="InterPro" id="IPR036852">
    <property type="entry name" value="Peptidase_S8/S53_dom_sf"/>
</dbReference>
<dbReference type="GO" id="GO:0004252">
    <property type="term" value="F:serine-type endopeptidase activity"/>
    <property type="evidence" value="ECO:0007669"/>
    <property type="project" value="UniProtKB-UniRule"/>
</dbReference>
<evidence type="ECO:0000256" key="1">
    <source>
        <dbReference type="ARBA" id="ARBA00004613"/>
    </source>
</evidence>
<dbReference type="PROSITE" id="PS00136">
    <property type="entry name" value="SUBTILASE_ASP"/>
    <property type="match status" value="1"/>
</dbReference>
<feature type="domain" description="PA" evidence="13">
    <location>
        <begin position="341"/>
        <end position="417"/>
    </location>
</feature>
<evidence type="ECO:0000256" key="4">
    <source>
        <dbReference type="ARBA" id="ARBA00022670"/>
    </source>
</evidence>
<protein>
    <submittedName>
        <fullName evidence="16">Peptidase S8/S53 domain-containing protein</fullName>
    </submittedName>
</protein>
<dbReference type="FunFam" id="3.50.30.30:FF:000005">
    <property type="entry name" value="subtilisin-like protease SBT1.5"/>
    <property type="match status" value="1"/>
</dbReference>
<dbReference type="InterPro" id="IPR010259">
    <property type="entry name" value="S8pro/Inhibitor_I9"/>
</dbReference>
<evidence type="ECO:0000259" key="15">
    <source>
        <dbReference type="Pfam" id="PF17766"/>
    </source>
</evidence>
<dbReference type="AlphaFoldDB" id="A0A443PYN2"/>
<name>A0A443PYN2_9MAGN</name>
<dbReference type="Gene3D" id="3.50.30.30">
    <property type="match status" value="1"/>
</dbReference>
<feature type="domain" description="Peptidase S8/S53" evidence="12">
    <location>
        <begin position="94"/>
        <end position="544"/>
    </location>
</feature>
<keyword evidence="8" id="KW-0325">Glycoprotein</keyword>
<dbReference type="PANTHER" id="PTHR10795">
    <property type="entry name" value="PROPROTEIN CONVERTASE SUBTILISIN/KEXIN"/>
    <property type="match status" value="1"/>
</dbReference>
<dbReference type="InterPro" id="IPR034197">
    <property type="entry name" value="Peptidases_S8_3"/>
</dbReference>
<dbReference type="Pfam" id="PF05922">
    <property type="entry name" value="Inhibitor_I9"/>
    <property type="match status" value="1"/>
</dbReference>